<evidence type="ECO:0000313" key="6">
    <source>
        <dbReference type="EMBL" id="CAJ1399321.1"/>
    </source>
</evidence>
<dbReference type="PROSITE" id="PS50297">
    <property type="entry name" value="ANK_REP_REGION"/>
    <property type="match status" value="2"/>
</dbReference>
<dbReference type="InterPro" id="IPR036736">
    <property type="entry name" value="ACP-like_sf"/>
</dbReference>
<keyword evidence="4" id="KW-0040">ANK repeat</keyword>
<dbReference type="PROSITE" id="PS50075">
    <property type="entry name" value="CARRIER"/>
    <property type="match status" value="1"/>
</dbReference>
<reference evidence="6" key="1">
    <citation type="submission" date="2023-08" db="EMBL/GenBank/DDBJ databases">
        <authorList>
            <person name="Chen Y."/>
            <person name="Shah S."/>
            <person name="Dougan E. K."/>
            <person name="Thang M."/>
            <person name="Chan C."/>
        </authorList>
    </citation>
    <scope>NUCLEOTIDE SEQUENCE</scope>
</reference>
<dbReference type="InterPro" id="IPR000873">
    <property type="entry name" value="AMP-dep_synth/lig_dom"/>
</dbReference>
<dbReference type="SMART" id="SM00248">
    <property type="entry name" value="ANK"/>
    <property type="match status" value="5"/>
</dbReference>
<keyword evidence="2" id="KW-0597">Phosphoprotein</keyword>
<evidence type="ECO:0000256" key="1">
    <source>
        <dbReference type="ARBA" id="ARBA00022450"/>
    </source>
</evidence>
<sequence length="892" mass="96180">MEQVRGTGLGPKTGTSEPWPLQLFDAWARSSPGQEILRCEALALTGGELLARSERLAQLLRPGPFVAVCLPRGAGLVVALLAVWRAGKAYVPLEPSYPLPRLRFILEDCQASLVLVERSTEPRGLCEDGRLLRLSWPGGEPEGLEAPLVQGPPEEPTHLAYLIYTSGSTGQPKGVLVSQAAVCNVLHAFNGALRPEEDPSDVLVSVTTFCFDISVLEMFWPLCFGFRLVLCSLAVARSGGLLRSALEGVRGARLIFQATPSSYRALLQAGWSGGPHVTAICGGEAFPTVLAGPLHQNGAAWNAYGPTEATVWCAAHRLTDADTNGAPVPIGGPVAGMQLFVEGDAGDDGGEVEGELLIGGVGLAEGYLKRPELTAQKFRPGPLGRRVFCSGDLVRRREGLLWCLGRRDHQVKIRGFRLELGEVEATLEAQPEVRGAVALVLEGELLAVVAAAGPPPALRASLRAALAALPSYAVPRRLAALEALPLLPSGKVDRRALQEQAEQGRLEFWPLADTDERGAEVRPLREVVIESVAMVTGVTIEDNTEEFVSLGIDSMSAVPLAELLSVRLLQSAELPLEDLYVYNTLQALCGYLQGRMAELTSEQAPPQATKTKTYAQLKKSSFSWTRSGERKLAVTFAILQSLFRPSPRHKGSCAHASWSGVDCPGCSSWLPQSEACRDGNLSLLREVLEEGSFDVHATDRFGGSGLHWAASGGHLEVCRLLVEHQALVGYADKKSGRMALHWAARQGKLEVVQWLVLEHGLPVDAQTKDCTTPFQLGAWGGHVEVCQWLLLKKADLWHQNSWSCLAHHFAALAGMEACCRWLRQQGLDLGTPNNQGHNALHKAAYGGHAALCQWLQDEVDLDPAECDVRGQNAAALARKAGFEDLAQRLEQA</sequence>
<dbReference type="InterPro" id="IPR020845">
    <property type="entry name" value="AMP-binding_CS"/>
</dbReference>
<dbReference type="SUPFAM" id="SSF47336">
    <property type="entry name" value="ACP-like"/>
    <property type="match status" value="1"/>
</dbReference>
<dbReference type="PANTHER" id="PTHR45527">
    <property type="entry name" value="NONRIBOSOMAL PEPTIDE SYNTHETASE"/>
    <property type="match status" value="1"/>
</dbReference>
<dbReference type="SMART" id="SM00823">
    <property type="entry name" value="PKS_PP"/>
    <property type="match status" value="1"/>
</dbReference>
<dbReference type="Pfam" id="PF00501">
    <property type="entry name" value="AMP-binding"/>
    <property type="match status" value="1"/>
</dbReference>
<evidence type="ECO:0000256" key="4">
    <source>
        <dbReference type="PROSITE-ProRule" id="PRU00023"/>
    </source>
</evidence>
<feature type="repeat" description="ANK" evidence="4">
    <location>
        <begin position="735"/>
        <end position="768"/>
    </location>
</feature>
<proteinExistence type="predicted"/>
<dbReference type="Gene3D" id="3.30.300.30">
    <property type="match status" value="1"/>
</dbReference>
<dbReference type="InterPro" id="IPR042099">
    <property type="entry name" value="ANL_N_sf"/>
</dbReference>
<dbReference type="SUPFAM" id="SSF48403">
    <property type="entry name" value="Ankyrin repeat"/>
    <property type="match status" value="1"/>
</dbReference>
<dbReference type="InterPro" id="IPR010071">
    <property type="entry name" value="AA_adenyl_dom"/>
</dbReference>
<dbReference type="GO" id="GO:0005737">
    <property type="term" value="C:cytoplasm"/>
    <property type="evidence" value="ECO:0007669"/>
    <property type="project" value="TreeGrafter"/>
</dbReference>
<evidence type="ECO:0000256" key="3">
    <source>
        <dbReference type="ARBA" id="ARBA00022598"/>
    </source>
</evidence>
<dbReference type="Gene3D" id="1.10.1200.10">
    <property type="entry name" value="ACP-like"/>
    <property type="match status" value="1"/>
</dbReference>
<name>A0AA36NDF0_9DINO</name>
<dbReference type="Gene3D" id="3.40.50.12780">
    <property type="entry name" value="N-terminal domain of ligase-like"/>
    <property type="match status" value="1"/>
</dbReference>
<dbReference type="InterPro" id="IPR045851">
    <property type="entry name" value="AMP-bd_C_sf"/>
</dbReference>
<keyword evidence="1" id="KW-0596">Phosphopantetheine</keyword>
<evidence type="ECO:0000313" key="7">
    <source>
        <dbReference type="Proteomes" id="UP001178507"/>
    </source>
</evidence>
<comment type="caution">
    <text evidence="6">The sequence shown here is derived from an EMBL/GenBank/DDBJ whole genome shotgun (WGS) entry which is preliminary data.</text>
</comment>
<feature type="domain" description="Carrier" evidence="5">
    <location>
        <begin position="519"/>
        <end position="596"/>
    </location>
</feature>
<dbReference type="PANTHER" id="PTHR45527:SF1">
    <property type="entry name" value="FATTY ACID SYNTHASE"/>
    <property type="match status" value="1"/>
</dbReference>
<feature type="repeat" description="ANK" evidence="4">
    <location>
        <begin position="701"/>
        <end position="733"/>
    </location>
</feature>
<dbReference type="InterPro" id="IPR020806">
    <property type="entry name" value="PKS_PP-bd"/>
</dbReference>
<dbReference type="InterPro" id="IPR002110">
    <property type="entry name" value="Ankyrin_rpt"/>
</dbReference>
<dbReference type="PROSITE" id="PS50088">
    <property type="entry name" value="ANK_REPEAT"/>
    <property type="match status" value="2"/>
</dbReference>
<dbReference type="InterPro" id="IPR036770">
    <property type="entry name" value="Ankyrin_rpt-contain_sf"/>
</dbReference>
<dbReference type="PROSITE" id="PS00455">
    <property type="entry name" value="AMP_BINDING"/>
    <property type="match status" value="1"/>
</dbReference>
<dbReference type="EMBL" id="CAUJNA010003330">
    <property type="protein sequence ID" value="CAJ1399321.1"/>
    <property type="molecule type" value="Genomic_DNA"/>
</dbReference>
<dbReference type="GO" id="GO:0043041">
    <property type="term" value="P:amino acid activation for nonribosomal peptide biosynthetic process"/>
    <property type="evidence" value="ECO:0007669"/>
    <property type="project" value="TreeGrafter"/>
</dbReference>
<evidence type="ECO:0000256" key="2">
    <source>
        <dbReference type="ARBA" id="ARBA00022553"/>
    </source>
</evidence>
<dbReference type="GO" id="GO:0044550">
    <property type="term" value="P:secondary metabolite biosynthetic process"/>
    <property type="evidence" value="ECO:0007669"/>
    <property type="project" value="TreeGrafter"/>
</dbReference>
<evidence type="ECO:0000259" key="5">
    <source>
        <dbReference type="PROSITE" id="PS50075"/>
    </source>
</evidence>
<protein>
    <recommendedName>
        <fullName evidence="5">Carrier domain-containing protein</fullName>
    </recommendedName>
</protein>
<keyword evidence="3" id="KW-0436">Ligase</keyword>
<dbReference type="Pfam" id="PF00550">
    <property type="entry name" value="PP-binding"/>
    <property type="match status" value="1"/>
</dbReference>
<dbReference type="InterPro" id="IPR009081">
    <property type="entry name" value="PP-bd_ACP"/>
</dbReference>
<accession>A0AA36NDF0</accession>
<dbReference type="Proteomes" id="UP001178507">
    <property type="component" value="Unassembled WGS sequence"/>
</dbReference>
<keyword evidence="7" id="KW-1185">Reference proteome</keyword>
<dbReference type="AlphaFoldDB" id="A0AA36NDF0"/>
<dbReference type="GO" id="GO:0016874">
    <property type="term" value="F:ligase activity"/>
    <property type="evidence" value="ECO:0007669"/>
    <property type="project" value="UniProtKB-KW"/>
</dbReference>
<organism evidence="6 7">
    <name type="scientific">Effrenium voratum</name>
    <dbReference type="NCBI Taxonomy" id="2562239"/>
    <lineage>
        <taxon>Eukaryota</taxon>
        <taxon>Sar</taxon>
        <taxon>Alveolata</taxon>
        <taxon>Dinophyceae</taxon>
        <taxon>Suessiales</taxon>
        <taxon>Symbiodiniaceae</taxon>
        <taxon>Effrenium</taxon>
    </lineage>
</organism>
<dbReference type="Gene3D" id="1.25.40.20">
    <property type="entry name" value="Ankyrin repeat-containing domain"/>
    <property type="match status" value="1"/>
</dbReference>
<dbReference type="GO" id="GO:0031177">
    <property type="term" value="F:phosphopantetheine binding"/>
    <property type="evidence" value="ECO:0007669"/>
    <property type="project" value="InterPro"/>
</dbReference>
<dbReference type="SUPFAM" id="SSF56801">
    <property type="entry name" value="Acetyl-CoA synthetase-like"/>
    <property type="match status" value="1"/>
</dbReference>
<dbReference type="NCBIfam" id="TIGR01733">
    <property type="entry name" value="AA-adenyl-dom"/>
    <property type="match status" value="1"/>
</dbReference>
<gene>
    <name evidence="6" type="ORF">EVOR1521_LOCUS22875</name>
</gene>
<dbReference type="Pfam" id="PF12796">
    <property type="entry name" value="Ank_2"/>
    <property type="match status" value="2"/>
</dbReference>